<keyword evidence="2" id="KW-1185">Reference proteome</keyword>
<organism evidence="1 2">
    <name type="scientific">Kurthia gibsonii</name>
    <dbReference type="NCBI Taxonomy" id="33946"/>
    <lineage>
        <taxon>Bacteria</taxon>
        <taxon>Bacillati</taxon>
        <taxon>Bacillota</taxon>
        <taxon>Bacilli</taxon>
        <taxon>Bacillales</taxon>
        <taxon>Caryophanaceae</taxon>
        <taxon>Kurthia</taxon>
    </lineage>
</organism>
<dbReference type="RefSeq" id="WP_068450693.1">
    <property type="nucleotide sequence ID" value="NZ_JBCEWA010000013.1"/>
</dbReference>
<evidence type="ECO:0000313" key="2">
    <source>
        <dbReference type="Proteomes" id="UP001398420"/>
    </source>
</evidence>
<reference evidence="1 2" key="1">
    <citation type="submission" date="2024-04" db="EMBL/GenBank/DDBJ databases">
        <authorList>
            <person name="Wu Y.S."/>
            <person name="Zhang L."/>
        </authorList>
    </citation>
    <scope>NUCLEOTIDE SEQUENCE [LARGE SCALE GENOMIC DNA]</scope>
    <source>
        <strain evidence="1 2">KG-01</strain>
    </source>
</reference>
<gene>
    <name evidence="1" type="ORF">AAF454_13725</name>
</gene>
<sequence length="198" mass="22841">MNIDKKVENIFGNMSNLDILNSYNCHTLLDISEPLMFVLNELDKYYLAYTLQNRTAFLNNGARADVIELLIVSTSVSKIKMLLEGQMDIKDALSSEVMYRMGKIGNKIFPKKYVYSVDQVENKIPKLGVRFDCSLPNKINIKKTLSLIEADARFYDSFAINDTNILKKDHIHIKLENTSDFRSVLDKVDFKIKDWTLE</sequence>
<protein>
    <submittedName>
        <fullName evidence="1">Uncharacterized protein</fullName>
    </submittedName>
</protein>
<accession>A0ABU9LQL2</accession>
<name>A0ABU9LQL2_9BACL</name>
<proteinExistence type="predicted"/>
<evidence type="ECO:0000313" key="1">
    <source>
        <dbReference type="EMBL" id="MEL5989468.1"/>
    </source>
</evidence>
<dbReference type="Proteomes" id="UP001398420">
    <property type="component" value="Unassembled WGS sequence"/>
</dbReference>
<dbReference type="EMBL" id="JBCEWA010000013">
    <property type="protein sequence ID" value="MEL5989468.1"/>
    <property type="molecule type" value="Genomic_DNA"/>
</dbReference>
<comment type="caution">
    <text evidence="1">The sequence shown here is derived from an EMBL/GenBank/DDBJ whole genome shotgun (WGS) entry which is preliminary data.</text>
</comment>